<dbReference type="EC" id="2.6.1.40" evidence="12"/>
<evidence type="ECO:0000256" key="25">
    <source>
        <dbReference type="ARBA" id="ARBA00043798"/>
    </source>
</evidence>
<comment type="catalytic activity">
    <reaction evidence="11">
        <text>glyoxylate + L-alanine = glycine + pyruvate</text>
        <dbReference type="Rhea" id="RHEA:24248"/>
        <dbReference type="ChEBI" id="CHEBI:15361"/>
        <dbReference type="ChEBI" id="CHEBI:36655"/>
        <dbReference type="ChEBI" id="CHEBI:57305"/>
        <dbReference type="ChEBI" id="CHEBI:57972"/>
        <dbReference type="EC" id="2.6.1.44"/>
    </reaction>
    <physiologicalReaction direction="left-to-right" evidence="11">
        <dbReference type="Rhea" id="RHEA:24249"/>
    </physiologicalReaction>
</comment>
<evidence type="ECO:0000256" key="9">
    <source>
        <dbReference type="ARBA" id="ARBA00022946"/>
    </source>
</evidence>
<dbReference type="EC" id="2.6.1.44" evidence="5"/>
<accession>A0A2P2I214</accession>
<evidence type="ECO:0000256" key="6">
    <source>
        <dbReference type="ARBA" id="ARBA00022576"/>
    </source>
</evidence>
<dbReference type="PIRSF" id="PIRSF000521">
    <property type="entry name" value="Transaminase_4ab_Lys_Orn"/>
    <property type="match status" value="1"/>
</dbReference>
<dbReference type="EMBL" id="IACF01002419">
    <property type="protein sequence ID" value="LAB68073.1"/>
    <property type="molecule type" value="mRNA"/>
</dbReference>
<comment type="catalytic activity">
    <reaction evidence="35">
        <text>N(omega)-methyl-L-arginine + glyoxylate = 5-(3-methylguanidino)-2-oxopentanoate + glycine</text>
        <dbReference type="Rhea" id="RHEA:77323"/>
        <dbReference type="ChEBI" id="CHEBI:36655"/>
        <dbReference type="ChEBI" id="CHEBI:57305"/>
        <dbReference type="ChEBI" id="CHEBI:114953"/>
        <dbReference type="ChEBI" id="CHEBI:197314"/>
    </reaction>
</comment>
<evidence type="ECO:0000256" key="32">
    <source>
        <dbReference type="ARBA" id="ARBA00048264"/>
    </source>
</evidence>
<dbReference type="AlphaFoldDB" id="A0A2P2I214"/>
<dbReference type="EC" id="2.6.1.18" evidence="28"/>
<reference evidence="40" key="2">
    <citation type="journal article" date="2018" name="Biosci. Biotechnol. Biochem.">
        <title>Polysaccharide hydrolase of the hadal zone amphipods Hirondellea gigas.</title>
        <authorList>
            <person name="Kobayashi H."/>
            <person name="Nagahama T."/>
            <person name="Arai W."/>
            <person name="Sasagawa Y."/>
            <person name="Umeda M."/>
            <person name="Hayashi T."/>
            <person name="Nikaido I."/>
            <person name="Watanabe H."/>
            <person name="Oguri K."/>
            <person name="Kitazato H."/>
            <person name="Fujioka K."/>
            <person name="Kido Y."/>
            <person name="Takami H."/>
        </authorList>
    </citation>
    <scope>NUCLEOTIDE SEQUENCE</scope>
    <source>
        <tissue evidence="40">Whole body</tissue>
    </source>
</reference>
<organism evidence="40">
    <name type="scientific">Hirondellea gigas</name>
    <dbReference type="NCBI Taxonomy" id="1518452"/>
    <lineage>
        <taxon>Eukaryota</taxon>
        <taxon>Metazoa</taxon>
        <taxon>Ecdysozoa</taxon>
        <taxon>Arthropoda</taxon>
        <taxon>Crustacea</taxon>
        <taxon>Multicrustacea</taxon>
        <taxon>Malacostraca</taxon>
        <taxon>Eumalacostraca</taxon>
        <taxon>Peracarida</taxon>
        <taxon>Amphipoda</taxon>
        <taxon>Amphilochidea</taxon>
        <taxon>Lysianassida</taxon>
        <taxon>Lysianassidira</taxon>
        <taxon>Lysianassoidea</taxon>
        <taxon>Lysianassidae</taxon>
        <taxon>Hirondellea</taxon>
    </lineage>
</organism>
<evidence type="ECO:0000256" key="35">
    <source>
        <dbReference type="ARBA" id="ARBA00048760"/>
    </source>
</evidence>
<evidence type="ECO:0000256" key="10">
    <source>
        <dbReference type="ARBA" id="ARBA00023128"/>
    </source>
</evidence>
<comment type="subcellular location">
    <subcellularLocation>
        <location evidence="2">Mitochondrion</location>
    </subcellularLocation>
</comment>
<dbReference type="GO" id="GO:0008453">
    <property type="term" value="F:alanine-glyoxylate transaminase activity"/>
    <property type="evidence" value="ECO:0007669"/>
    <property type="project" value="UniProtKB-EC"/>
</dbReference>
<evidence type="ECO:0000256" key="3">
    <source>
        <dbReference type="ARBA" id="ARBA00008954"/>
    </source>
</evidence>
<comment type="catalytic activity">
    <reaction evidence="36">
        <text>oxaloacetate + L-alanine = L-aspartate + pyruvate</text>
        <dbReference type="Rhea" id="RHEA:77347"/>
        <dbReference type="ChEBI" id="CHEBI:15361"/>
        <dbReference type="ChEBI" id="CHEBI:16452"/>
        <dbReference type="ChEBI" id="CHEBI:29991"/>
        <dbReference type="ChEBI" id="CHEBI:57972"/>
    </reaction>
</comment>
<dbReference type="InterPro" id="IPR015422">
    <property type="entry name" value="PyrdxlP-dep_Trfase_small"/>
</dbReference>
<evidence type="ECO:0000256" key="34">
    <source>
        <dbReference type="ARBA" id="ARBA00048560"/>
    </source>
</evidence>
<dbReference type="Gene3D" id="3.90.1150.10">
    <property type="entry name" value="Aspartate Aminotransferase, domain 1"/>
    <property type="match status" value="1"/>
</dbReference>
<comment type="catalytic activity">
    <reaction evidence="32">
        <text>L-ornithine + glyoxylate = 5-amino-2-oxopentanoate + glycine</text>
        <dbReference type="Rhea" id="RHEA:77331"/>
        <dbReference type="ChEBI" id="CHEBI:36655"/>
        <dbReference type="ChEBI" id="CHEBI:46911"/>
        <dbReference type="ChEBI" id="CHEBI:57305"/>
        <dbReference type="ChEBI" id="CHEBI:58802"/>
    </reaction>
</comment>
<keyword evidence="8 39" id="KW-0663">Pyridoxal phosphate</keyword>
<comment type="catalytic activity">
    <reaction evidence="25">
        <text>N(omega),N('omega)-dimethyl-L-arginine + pyruvate = 5-(3,3'-dimethylguanidino)-2-oxopentanoate + L-alanine</text>
        <dbReference type="Rhea" id="RHEA:77307"/>
        <dbReference type="ChEBI" id="CHEBI:15361"/>
        <dbReference type="ChEBI" id="CHEBI:57972"/>
        <dbReference type="ChEBI" id="CHEBI:197308"/>
        <dbReference type="ChEBI" id="CHEBI:197310"/>
    </reaction>
</comment>
<evidence type="ECO:0000256" key="31">
    <source>
        <dbReference type="ARBA" id="ARBA00047892"/>
    </source>
</evidence>
<evidence type="ECO:0000256" key="23">
    <source>
        <dbReference type="ARBA" id="ARBA00043758"/>
    </source>
</evidence>
<comment type="catalytic activity">
    <reaction evidence="21">
        <text>N(omega),N(omega)-dimethyl-L-arginine + oxaloacetate = 5-(3,3-dimethylguanidino)-2-oxopentanoate + L-aspartate</text>
        <dbReference type="Rhea" id="RHEA:77343"/>
        <dbReference type="ChEBI" id="CHEBI:16452"/>
        <dbReference type="ChEBI" id="CHEBI:29991"/>
        <dbReference type="ChEBI" id="CHEBI:58326"/>
        <dbReference type="ChEBI" id="CHEBI:197301"/>
    </reaction>
</comment>
<evidence type="ECO:0000256" key="18">
    <source>
        <dbReference type="ARBA" id="ARBA00043669"/>
    </source>
</evidence>
<evidence type="ECO:0000256" key="17">
    <source>
        <dbReference type="ARBA" id="ARBA00042669"/>
    </source>
</evidence>
<comment type="catalytic activity">
    <reaction evidence="22">
        <text>2-oxobutanoate + L-alanine = (2S)-2-aminobutanoate + pyruvate</text>
        <dbReference type="Rhea" id="RHEA:77355"/>
        <dbReference type="ChEBI" id="CHEBI:15361"/>
        <dbReference type="ChEBI" id="CHEBI:16763"/>
        <dbReference type="ChEBI" id="CHEBI:57972"/>
        <dbReference type="ChEBI" id="CHEBI:74359"/>
        <dbReference type="EC" id="2.6.1.44"/>
    </reaction>
</comment>
<comment type="catalytic activity">
    <reaction evidence="31">
        <text>N(omega),N(omega)-dimethyl-L-arginine + glyoxylate = 5-(3,3-dimethylguanidino)-2-oxopentanoate + glycine</text>
        <dbReference type="Rhea" id="RHEA:77311"/>
        <dbReference type="ChEBI" id="CHEBI:36655"/>
        <dbReference type="ChEBI" id="CHEBI:57305"/>
        <dbReference type="ChEBI" id="CHEBI:58326"/>
        <dbReference type="ChEBI" id="CHEBI:197301"/>
    </reaction>
</comment>
<dbReference type="Gene3D" id="3.40.640.10">
    <property type="entry name" value="Type I PLP-dependent aspartate aminotransferase-like (Major domain)"/>
    <property type="match status" value="1"/>
</dbReference>
<protein>
    <recommendedName>
        <fullName evidence="13">Alanine--glyoxylate aminotransferase 2, mitochondrial</fullName>
        <ecNumber evidence="28">2.6.1.18</ecNumber>
        <ecNumber evidence="12">2.6.1.40</ecNumber>
        <ecNumber evidence="5">2.6.1.44</ecNumber>
    </recommendedName>
    <alternativeName>
        <fullName evidence="14">(R)-3-amino-2-methylpropionate--pyruvate transaminase</fullName>
    </alternativeName>
    <alternativeName>
        <fullName evidence="16">Beta-ALAAT II</fullName>
    </alternativeName>
    <alternativeName>
        <fullName evidence="17">Beta-alanine-pyruvate aminotransferase</fullName>
    </alternativeName>
    <alternativeName>
        <fullName evidence="30">D-3-aminoisobutyrate-pyruvate aminotransferase</fullName>
    </alternativeName>
    <alternativeName>
        <fullName evidence="15">D-AIBAT</fullName>
    </alternativeName>
    <alternativeName>
        <fullName evidence="29">D-beta-aminoisobutyrate-pyruvate aminotransferase</fullName>
    </alternativeName>
</protein>
<evidence type="ECO:0000313" key="41">
    <source>
        <dbReference type="EMBL" id="LAC21693.1"/>
    </source>
</evidence>
<evidence type="ECO:0000256" key="26">
    <source>
        <dbReference type="ARBA" id="ARBA00043825"/>
    </source>
</evidence>
<dbReference type="Pfam" id="PF00202">
    <property type="entry name" value="Aminotran_3"/>
    <property type="match status" value="1"/>
</dbReference>
<evidence type="ECO:0000256" key="33">
    <source>
        <dbReference type="ARBA" id="ARBA00048500"/>
    </source>
</evidence>
<keyword evidence="7 40" id="KW-0808">Transferase</keyword>
<evidence type="ECO:0000256" key="21">
    <source>
        <dbReference type="ARBA" id="ARBA00043749"/>
    </source>
</evidence>
<evidence type="ECO:0000256" key="14">
    <source>
        <dbReference type="ARBA" id="ARBA00041662"/>
    </source>
</evidence>
<comment type="catalytic activity">
    <reaction evidence="33">
        <text>2-oxohexanoate + N(omega),N(omega)-dimethyl-L-arginine = L-2-aminohexanoate + 5-(3,3-dimethylguanidino)-2-oxopentanoate</text>
        <dbReference type="Rhea" id="RHEA:77363"/>
        <dbReference type="ChEBI" id="CHEBI:35177"/>
        <dbReference type="ChEBI" id="CHEBI:58326"/>
        <dbReference type="ChEBI" id="CHEBI:58455"/>
        <dbReference type="ChEBI" id="CHEBI:197301"/>
    </reaction>
</comment>
<comment type="catalytic activity">
    <reaction evidence="27">
        <text>2-oxopentanoate + N(omega),N(omega)-dimethyl-L-arginine = 5-(3,3-dimethylguanidino)-2-oxopentanoate + L-2-aminopentanoate</text>
        <dbReference type="Rhea" id="RHEA:77359"/>
        <dbReference type="ChEBI" id="CHEBI:28644"/>
        <dbReference type="ChEBI" id="CHEBI:58326"/>
        <dbReference type="ChEBI" id="CHEBI:58441"/>
        <dbReference type="ChEBI" id="CHEBI:197301"/>
    </reaction>
</comment>
<comment type="catalytic activity">
    <reaction evidence="34">
        <text>N(omega),N(omega)-dimethyl-L-arginine + 2-oxobutanoate = 5-(3,3-dimethylguanidino)-2-oxopentanoate + (2S)-2-aminobutanoate</text>
        <dbReference type="Rhea" id="RHEA:77351"/>
        <dbReference type="ChEBI" id="CHEBI:16763"/>
        <dbReference type="ChEBI" id="CHEBI:58326"/>
        <dbReference type="ChEBI" id="CHEBI:74359"/>
        <dbReference type="ChEBI" id="CHEBI:197301"/>
    </reaction>
</comment>
<evidence type="ECO:0000256" key="19">
    <source>
        <dbReference type="ARBA" id="ARBA00043679"/>
    </source>
</evidence>
<dbReference type="InterPro" id="IPR015421">
    <property type="entry name" value="PyrdxlP-dep_Trfase_major"/>
</dbReference>
<dbReference type="GO" id="GO:0047305">
    <property type="term" value="F:(R)-3-amino-2-methylpropionate-pyruvate transaminase activity"/>
    <property type="evidence" value="ECO:0007669"/>
    <property type="project" value="UniProtKB-EC"/>
</dbReference>
<evidence type="ECO:0000256" key="28">
    <source>
        <dbReference type="ARBA" id="ARBA00044055"/>
    </source>
</evidence>
<evidence type="ECO:0000256" key="36">
    <source>
        <dbReference type="ARBA" id="ARBA00048916"/>
    </source>
</evidence>
<evidence type="ECO:0000256" key="38">
    <source>
        <dbReference type="ARBA" id="ARBA00058068"/>
    </source>
</evidence>
<dbReference type="PANTHER" id="PTHR45688">
    <property type="match status" value="1"/>
</dbReference>
<keyword evidence="6 40" id="KW-0032">Aminotransferase</keyword>
<evidence type="ECO:0000256" key="7">
    <source>
        <dbReference type="ARBA" id="ARBA00022679"/>
    </source>
</evidence>
<dbReference type="InterPro" id="IPR015424">
    <property type="entry name" value="PyrdxlP-dep_Trfase"/>
</dbReference>
<comment type="catalytic activity">
    <reaction evidence="37">
        <text>N(omega),N('omega)-dimethyl-L-arginine + glyoxylate = 5-(3,3'-dimethylguanidino)-2-oxopentanoate + glycine</text>
        <dbReference type="Rhea" id="RHEA:77315"/>
        <dbReference type="ChEBI" id="CHEBI:36655"/>
        <dbReference type="ChEBI" id="CHEBI:57305"/>
        <dbReference type="ChEBI" id="CHEBI:197308"/>
        <dbReference type="ChEBI" id="CHEBI:197310"/>
    </reaction>
</comment>
<keyword evidence="9" id="KW-0809">Transit peptide</keyword>
<comment type="subunit">
    <text evidence="4">Homotetramer.</text>
</comment>
<evidence type="ECO:0000256" key="39">
    <source>
        <dbReference type="RuleBase" id="RU003560"/>
    </source>
</evidence>
<evidence type="ECO:0000256" key="22">
    <source>
        <dbReference type="ARBA" id="ARBA00043751"/>
    </source>
</evidence>
<dbReference type="GO" id="GO:0005739">
    <property type="term" value="C:mitochondrion"/>
    <property type="evidence" value="ECO:0007669"/>
    <property type="project" value="UniProtKB-SubCell"/>
</dbReference>
<comment type="catalytic activity">
    <reaction evidence="26">
        <text>3-oxopropanoate + L-alanine = beta-alanine + pyruvate</text>
        <dbReference type="Rhea" id="RHEA:14077"/>
        <dbReference type="ChEBI" id="CHEBI:15361"/>
        <dbReference type="ChEBI" id="CHEBI:33190"/>
        <dbReference type="ChEBI" id="CHEBI:57966"/>
        <dbReference type="ChEBI" id="CHEBI:57972"/>
        <dbReference type="EC" id="2.6.1.18"/>
    </reaction>
    <physiologicalReaction direction="right-to-left" evidence="26">
        <dbReference type="Rhea" id="RHEA:14079"/>
    </physiologicalReaction>
</comment>
<comment type="catalytic activity">
    <reaction evidence="23">
        <text>N(omega)-methyl-L-arginine + pyruvate = 5-(3-methylguanidino)-2-oxopentanoate + L-alanine</text>
        <dbReference type="Rhea" id="RHEA:77319"/>
        <dbReference type="ChEBI" id="CHEBI:15361"/>
        <dbReference type="ChEBI" id="CHEBI:57972"/>
        <dbReference type="ChEBI" id="CHEBI:114953"/>
        <dbReference type="ChEBI" id="CHEBI:197314"/>
    </reaction>
</comment>
<evidence type="ECO:0000256" key="15">
    <source>
        <dbReference type="ARBA" id="ARBA00041845"/>
    </source>
</evidence>
<dbReference type="PANTHER" id="PTHR45688:SF3">
    <property type="entry name" value="ALANINE--GLYOXYLATE AMINOTRANSFERASE 2, MITOCHONDRIAL"/>
    <property type="match status" value="1"/>
</dbReference>
<evidence type="ECO:0000256" key="29">
    <source>
        <dbReference type="ARBA" id="ARBA00044257"/>
    </source>
</evidence>
<comment type="catalytic activity">
    <reaction evidence="24">
        <text>L-ornithine + pyruvate = 5-amino-2-oxopentanoate + L-alanine</text>
        <dbReference type="Rhea" id="RHEA:77327"/>
        <dbReference type="ChEBI" id="CHEBI:15361"/>
        <dbReference type="ChEBI" id="CHEBI:46911"/>
        <dbReference type="ChEBI" id="CHEBI:57972"/>
        <dbReference type="ChEBI" id="CHEBI:58802"/>
    </reaction>
</comment>
<dbReference type="FunFam" id="3.40.640.10:FF:000055">
    <property type="entry name" value="Alanine--glyoxylate aminotransferase 2, mitochondrial"/>
    <property type="match status" value="1"/>
</dbReference>
<comment type="catalytic activity">
    <reaction evidence="20">
        <text>(R)-3-amino-2-methylpropanoate + pyruvate = 2-methyl-3-oxopropanoate + L-alanine</text>
        <dbReference type="Rhea" id="RHEA:18393"/>
        <dbReference type="ChEBI" id="CHEBI:15361"/>
        <dbReference type="ChEBI" id="CHEBI:57700"/>
        <dbReference type="ChEBI" id="CHEBI:57731"/>
        <dbReference type="ChEBI" id="CHEBI:57972"/>
        <dbReference type="EC" id="2.6.1.40"/>
    </reaction>
    <physiologicalReaction direction="left-to-right" evidence="20">
        <dbReference type="Rhea" id="RHEA:18394"/>
    </physiologicalReaction>
</comment>
<keyword evidence="10" id="KW-0496">Mitochondrion</keyword>
<evidence type="ECO:0000256" key="24">
    <source>
        <dbReference type="ARBA" id="ARBA00043777"/>
    </source>
</evidence>
<dbReference type="InterPro" id="IPR049704">
    <property type="entry name" value="Aminotrans_3_PPA_site"/>
</dbReference>
<dbReference type="SUPFAM" id="SSF53383">
    <property type="entry name" value="PLP-dependent transferases"/>
    <property type="match status" value="1"/>
</dbReference>
<dbReference type="InterPro" id="IPR005814">
    <property type="entry name" value="Aminotrans_3"/>
</dbReference>
<reference evidence="41" key="1">
    <citation type="submission" date="2017-11" db="EMBL/GenBank/DDBJ databases">
        <title>The sensing device of the deep-sea amphipod.</title>
        <authorList>
            <person name="Kobayashi H."/>
            <person name="Nagahama T."/>
            <person name="Arai W."/>
            <person name="Sasagawa Y."/>
            <person name="Umeda M."/>
            <person name="Hayashi T."/>
            <person name="Nikaido I."/>
            <person name="Watanabe H."/>
            <person name="Oguri K."/>
            <person name="Kitazato H."/>
            <person name="Fujioka K."/>
            <person name="Kido Y."/>
            <person name="Takami H."/>
        </authorList>
    </citation>
    <scope>NUCLEOTIDE SEQUENCE</scope>
    <source>
        <tissue evidence="41">Whole body</tissue>
    </source>
</reference>
<dbReference type="GO" id="GO:0016223">
    <property type="term" value="F:beta-alanine:pyruvate transaminase activity"/>
    <property type="evidence" value="ECO:0007669"/>
    <property type="project" value="UniProtKB-EC"/>
</dbReference>
<evidence type="ECO:0000256" key="2">
    <source>
        <dbReference type="ARBA" id="ARBA00004173"/>
    </source>
</evidence>
<evidence type="ECO:0000256" key="13">
    <source>
        <dbReference type="ARBA" id="ARBA00039862"/>
    </source>
</evidence>
<comment type="cofactor">
    <cofactor evidence="1">
        <name>pyridoxal 5'-phosphate</name>
        <dbReference type="ChEBI" id="CHEBI:597326"/>
    </cofactor>
</comment>
<evidence type="ECO:0000313" key="40">
    <source>
        <dbReference type="EMBL" id="LAB68073.1"/>
    </source>
</evidence>
<evidence type="ECO:0000256" key="11">
    <source>
        <dbReference type="ARBA" id="ARBA00033660"/>
    </source>
</evidence>
<evidence type="ECO:0000256" key="16">
    <source>
        <dbReference type="ARBA" id="ARBA00042611"/>
    </source>
</evidence>
<evidence type="ECO:0000256" key="12">
    <source>
        <dbReference type="ARBA" id="ARBA00039130"/>
    </source>
</evidence>
<dbReference type="GO" id="GO:0009436">
    <property type="term" value="P:glyoxylate catabolic process"/>
    <property type="evidence" value="ECO:0007669"/>
    <property type="project" value="TreeGrafter"/>
</dbReference>
<dbReference type="CDD" id="cd00610">
    <property type="entry name" value="OAT_like"/>
    <property type="match status" value="1"/>
</dbReference>
<evidence type="ECO:0000256" key="30">
    <source>
        <dbReference type="ARBA" id="ARBA00044258"/>
    </source>
</evidence>
<evidence type="ECO:0000256" key="37">
    <source>
        <dbReference type="ARBA" id="ARBA00049480"/>
    </source>
</evidence>
<evidence type="ECO:0000256" key="27">
    <source>
        <dbReference type="ARBA" id="ARBA00043826"/>
    </source>
</evidence>
<dbReference type="PROSITE" id="PS00600">
    <property type="entry name" value="AA_TRANSFER_CLASS_3"/>
    <property type="match status" value="1"/>
</dbReference>
<evidence type="ECO:0000256" key="4">
    <source>
        <dbReference type="ARBA" id="ARBA00011881"/>
    </source>
</evidence>
<evidence type="ECO:0000256" key="5">
    <source>
        <dbReference type="ARBA" id="ARBA00013049"/>
    </source>
</evidence>
<dbReference type="EMBL" id="IACT01002410">
    <property type="protein sequence ID" value="LAC21693.1"/>
    <property type="molecule type" value="mRNA"/>
</dbReference>
<comment type="catalytic activity">
    <reaction evidence="18">
        <text>N(omega),N(omega)-dimethyl-L-arginine + pyruvate = 5-(3,3-dimethylguanidino)-2-oxopentanoate + L-alanine</text>
        <dbReference type="Rhea" id="RHEA:77303"/>
        <dbReference type="ChEBI" id="CHEBI:15361"/>
        <dbReference type="ChEBI" id="CHEBI:57972"/>
        <dbReference type="ChEBI" id="CHEBI:58326"/>
        <dbReference type="ChEBI" id="CHEBI:197301"/>
    </reaction>
</comment>
<comment type="similarity">
    <text evidence="3 39">Belongs to the class-III pyridoxal-phosphate-dependent aminotransferase family.</text>
</comment>
<name>A0A2P2I214_9CRUS</name>
<proteinExistence type="evidence at transcript level"/>
<sequence length="508" mass="55827">MKFTAELVHKCSRQLSSCCSNIINSQVRSCHTQAAPTIPPCSFTPPPYKGPSLDEMKEARKTRLTPALFTFYEEPLIIHTGHQQYLYDDDNKRYLDLFGGIVTVSVGHCHPKVVEKMQRQAGRLWHTSNIYLNPTIHDYSKALTDTLPGDLKVAYIVNSGSEANDLALLMARLHTQRFDVVTMRNSYHGASPYTMGLTGSGKSKFPLANGFGVTHTMNPDPYRGPWGGYRDSPVQSLRAGEATLEEGGTVCSSSRKYLQQFQETLDYCVPQGKPAAFFAESIQGVGATVQYPLGFIKMAFEMVRDRGGLCVSDEVQTGFGRTGEHFWGFEGHGVIPDIVTMAKGMGNGYPLAAVVTTPTIAQTMAKAFHFNTYGGNALGSAVGLAVLETMLEDNVQEVSRDVGTKFILGFGKLRDEFDSIGDVRGKGLMIGVEMVESQGCHTPMSLARFSAIWENCRIMGILLGKGGFHGNVFRIKPPMCINQADVTFALEVFRVALTTDRELHCKQQ</sequence>
<comment type="function">
    <text evidence="38">Multifunctional aminotransferase with a broad substrate specificity. Catalyzes the conversion of glyoxylate to glycine using alanine as the amino donor. Catalyzes metabolism of not L- but the D-isomer of D-beta-aminoisobutyric acid to generate 2-methyl-3-oxopropanoate and alanine. Catalyzes the transfer of the amino group from beta-alanine to pyruvate to yield L-alanine and 3-oxopropanoate. Can metabolize NG-monomethyl-L-arginine (NMMA), asymmetric NG,NG-dimethyl-L-arginine (ADMA) and symmetric NG,N'G-dimethyl-L-arginine (SDMA). ADMA is a potent inhibitor of nitric-oxide (NO) synthase, and this activity provides mechanism through which the kidney regulates blood pressure.</text>
</comment>
<dbReference type="GO" id="GO:0030170">
    <property type="term" value="F:pyridoxal phosphate binding"/>
    <property type="evidence" value="ECO:0007669"/>
    <property type="project" value="InterPro"/>
</dbReference>
<evidence type="ECO:0000256" key="1">
    <source>
        <dbReference type="ARBA" id="ARBA00001933"/>
    </source>
</evidence>
<evidence type="ECO:0000256" key="20">
    <source>
        <dbReference type="ARBA" id="ARBA00043726"/>
    </source>
</evidence>
<evidence type="ECO:0000256" key="8">
    <source>
        <dbReference type="ARBA" id="ARBA00022898"/>
    </source>
</evidence>
<dbReference type="GO" id="GO:0019481">
    <property type="term" value="P:L-alanine catabolic process, by transamination"/>
    <property type="evidence" value="ECO:0007669"/>
    <property type="project" value="TreeGrafter"/>
</dbReference>
<comment type="catalytic activity">
    <reaction evidence="19">
        <text>(2S)-2-aminobutanoate + glyoxylate = 2-oxobutanoate + glycine</text>
        <dbReference type="Rhea" id="RHEA:77339"/>
        <dbReference type="ChEBI" id="CHEBI:16763"/>
        <dbReference type="ChEBI" id="CHEBI:36655"/>
        <dbReference type="ChEBI" id="CHEBI:57305"/>
        <dbReference type="ChEBI" id="CHEBI:74359"/>
    </reaction>
</comment>